<dbReference type="AlphaFoldDB" id="A0A2D4G885"/>
<reference evidence="1" key="2">
    <citation type="submission" date="2017-11" db="EMBL/GenBank/DDBJ databases">
        <title>Coralsnake Venomics: Analyses of Venom Gland Transcriptomes and Proteomes of Six Brazilian Taxa.</title>
        <authorList>
            <person name="Aird S.D."/>
            <person name="Jorge da Silva N."/>
            <person name="Qiu L."/>
            <person name="Villar-Briones A."/>
            <person name="Aparecida-Saddi V."/>
            <person name="Campos-Telles M.P."/>
            <person name="Grau M."/>
            <person name="Mikheyev A.S."/>
        </authorList>
    </citation>
    <scope>NUCLEOTIDE SEQUENCE</scope>
    <source>
        <tissue evidence="1">Venom_gland</tissue>
    </source>
</reference>
<organism evidence="1">
    <name type="scientific">Micrurus corallinus</name>
    <name type="common">Brazilian coral snake</name>
    <dbReference type="NCBI Taxonomy" id="54390"/>
    <lineage>
        <taxon>Eukaryota</taxon>
        <taxon>Metazoa</taxon>
        <taxon>Chordata</taxon>
        <taxon>Craniata</taxon>
        <taxon>Vertebrata</taxon>
        <taxon>Euteleostomi</taxon>
        <taxon>Lepidosauria</taxon>
        <taxon>Squamata</taxon>
        <taxon>Bifurcata</taxon>
        <taxon>Unidentata</taxon>
        <taxon>Episquamata</taxon>
        <taxon>Toxicofera</taxon>
        <taxon>Serpentes</taxon>
        <taxon>Colubroidea</taxon>
        <taxon>Elapidae</taxon>
        <taxon>Elapinae</taxon>
        <taxon>Micrurus</taxon>
    </lineage>
</organism>
<name>A0A2D4G885_MICCO</name>
<dbReference type="EMBL" id="IACJ01110718">
    <property type="protein sequence ID" value="LAA55931.1"/>
    <property type="molecule type" value="Transcribed_RNA"/>
</dbReference>
<protein>
    <submittedName>
        <fullName evidence="1">Uncharacterized protein</fullName>
    </submittedName>
</protein>
<sequence length="100" mass="11673">MDVHRLGFLKIALLQPGALQVCWDFKIQNSYSTESNTFLQFSKFSFGIVPREHTCLEVTNLNVYYQNKTKNNQPSKKCPIYSVPIPSQEHTWCPRKGLWH</sequence>
<evidence type="ECO:0000313" key="1">
    <source>
        <dbReference type="EMBL" id="LAA55931.1"/>
    </source>
</evidence>
<proteinExistence type="predicted"/>
<reference evidence="1" key="1">
    <citation type="submission" date="2017-07" db="EMBL/GenBank/DDBJ databases">
        <authorList>
            <person name="Mikheyev A."/>
            <person name="Grau M."/>
        </authorList>
    </citation>
    <scope>NUCLEOTIDE SEQUENCE</scope>
    <source>
        <tissue evidence="1">Venom_gland</tissue>
    </source>
</reference>
<accession>A0A2D4G885</accession>